<reference evidence="2 3" key="1">
    <citation type="submission" date="2020-10" db="EMBL/GenBank/DDBJ databases">
        <title>Complete genome sequence of Cupriavidus basilensis CCUG 49340T.</title>
        <authorList>
            <person name="Salva-Serra F."/>
            <person name="Donoso R.A."/>
            <person name="Cho K.H."/>
            <person name="Yoo J.A."/>
            <person name="Lee K."/>
            <person name="Yoon S.-H."/>
            <person name="Perez-Pantoja D."/>
            <person name="Moore E.R.B."/>
        </authorList>
    </citation>
    <scope>NUCLEOTIDE SEQUENCE [LARGE SCALE GENOMIC DNA]</scope>
    <source>
        <strain evidence="3">CCUG 49340</strain>
        <plasmid evidence="2 3">pRK1-2</plasmid>
    </source>
</reference>
<evidence type="ECO:0000313" key="3">
    <source>
        <dbReference type="Proteomes" id="UP000397656"/>
    </source>
</evidence>
<evidence type="ECO:0000313" key="2">
    <source>
        <dbReference type="EMBL" id="QOT81916.1"/>
    </source>
</evidence>
<sequence length="79" mass="8612">MANDDISPARRRLRRGAGATLMVSIAHAAGQGKARQGEAPSAAVGEGPASTLRLRDPRRDYTAPPFSEQTQQWLDLRRK</sequence>
<accession>A0A7M2HAA6</accession>
<keyword evidence="2" id="KW-0614">Plasmid</keyword>
<dbReference type="EMBL" id="CP062806">
    <property type="protein sequence ID" value="QOT81916.1"/>
    <property type="molecule type" value="Genomic_DNA"/>
</dbReference>
<gene>
    <name evidence="2" type="ORF">F7R26_038550</name>
</gene>
<protein>
    <submittedName>
        <fullName evidence="2">Uncharacterized protein</fullName>
    </submittedName>
</protein>
<feature type="region of interest" description="Disordered" evidence="1">
    <location>
        <begin position="29"/>
        <end position="79"/>
    </location>
</feature>
<geneLocation type="plasmid" evidence="2 3">
    <name>pRK1-2</name>
</geneLocation>
<proteinExistence type="predicted"/>
<organism evidence="2 3">
    <name type="scientific">Cupriavidus basilensis</name>
    <dbReference type="NCBI Taxonomy" id="68895"/>
    <lineage>
        <taxon>Bacteria</taxon>
        <taxon>Pseudomonadati</taxon>
        <taxon>Pseudomonadota</taxon>
        <taxon>Betaproteobacteria</taxon>
        <taxon>Burkholderiales</taxon>
        <taxon>Burkholderiaceae</taxon>
        <taxon>Cupriavidus</taxon>
    </lineage>
</organism>
<name>A0A7M2HAA6_9BURK</name>
<evidence type="ECO:0000256" key="1">
    <source>
        <dbReference type="SAM" id="MobiDB-lite"/>
    </source>
</evidence>
<dbReference type="AlphaFoldDB" id="A0A7M2HAA6"/>
<dbReference type="Proteomes" id="UP000397656">
    <property type="component" value="Plasmid pRK1-2"/>
</dbReference>